<evidence type="ECO:0000313" key="1">
    <source>
        <dbReference type="EMBL" id="SFS64450.1"/>
    </source>
</evidence>
<dbReference type="RefSeq" id="WP_074977494.1">
    <property type="nucleotide sequence ID" value="NZ_FPAG01000003.1"/>
</dbReference>
<sequence length="318" mass="37151">MKKFLSVFFAIYAVGCSPENNKEAEISKIDVSFEVERFDKVLSKSDISDLPELKKEYPMFFPDSYPDSVWQQRFKDTLQRELIVETVKVYENFDKEALALKSLFQHAKYYFDDFIVPKIITLTTEVDYRNSIIYSDTLLLIGLDNYLGSEHKFYQGIQAYIKDDFDRSAIVVDAASKIARSQLALPSDRTFLSTMILYGKELFLKDLLIPSKTDAEKIKYSPAEFNWAKENEEYIWRHFVENNMLFSADQTLKVRFIEPAPFSKFYLSFDAESPGRIGQFIGWQIVRSYMENNDVSLQRMLQASTEEIFNNSRYKPGK</sequence>
<keyword evidence="1" id="KW-0449">Lipoprotein</keyword>
<evidence type="ECO:0000313" key="2">
    <source>
        <dbReference type="Proteomes" id="UP000183209"/>
    </source>
</evidence>
<dbReference type="EMBL" id="FPAG01000003">
    <property type="protein sequence ID" value="SFS64450.1"/>
    <property type="molecule type" value="Genomic_DNA"/>
</dbReference>
<dbReference type="OrthoDB" id="976022at2"/>
<dbReference type="AlphaFoldDB" id="A0A1I6RIM5"/>
<gene>
    <name evidence="1" type="ORF">SAMN04487906_1096</name>
</gene>
<proteinExistence type="predicted"/>
<organism evidence="1 2">
    <name type="scientific">Zhouia amylolytica</name>
    <dbReference type="NCBI Taxonomy" id="376730"/>
    <lineage>
        <taxon>Bacteria</taxon>
        <taxon>Pseudomonadati</taxon>
        <taxon>Bacteroidota</taxon>
        <taxon>Flavobacteriia</taxon>
        <taxon>Flavobacteriales</taxon>
        <taxon>Flavobacteriaceae</taxon>
        <taxon>Zhouia</taxon>
    </lineage>
</organism>
<dbReference type="NCBIfam" id="TIGR03514">
    <property type="entry name" value="GldB_lipo"/>
    <property type="match status" value="1"/>
</dbReference>
<accession>A0A1I6RIM5</accession>
<reference evidence="1 2" key="1">
    <citation type="submission" date="2016-10" db="EMBL/GenBank/DDBJ databases">
        <authorList>
            <person name="de Groot N.N."/>
        </authorList>
    </citation>
    <scope>NUCLEOTIDE SEQUENCE [LARGE SCALE GENOMIC DNA]</scope>
    <source>
        <strain evidence="1 2">CGMCC 1.6114</strain>
    </source>
</reference>
<protein>
    <submittedName>
        <fullName evidence="1">Gliding motility-associated lipoprotein GldB</fullName>
    </submittedName>
</protein>
<name>A0A1I6RIM5_9FLAO</name>
<dbReference type="InterPro" id="IPR019853">
    <property type="entry name" value="GldB-like"/>
</dbReference>
<dbReference type="Pfam" id="PF25594">
    <property type="entry name" value="GldB_lipo"/>
    <property type="match status" value="1"/>
</dbReference>
<dbReference type="Proteomes" id="UP000183209">
    <property type="component" value="Unassembled WGS sequence"/>
</dbReference>